<gene>
    <name evidence="2" type="ORF">W97_04294</name>
</gene>
<dbReference type="eggNOG" id="ENOG502S4FY">
    <property type="taxonomic scope" value="Eukaryota"/>
</dbReference>
<dbReference type="Pfam" id="PF08719">
    <property type="entry name" value="NADAR"/>
    <property type="match status" value="1"/>
</dbReference>
<evidence type="ECO:0000259" key="1">
    <source>
        <dbReference type="Pfam" id="PF08719"/>
    </source>
</evidence>
<dbReference type="Proteomes" id="UP000016924">
    <property type="component" value="Unassembled WGS sequence"/>
</dbReference>
<organism evidence="2 3">
    <name type="scientific">Coniosporium apollinis (strain CBS 100218)</name>
    <name type="common">Rock-inhabiting black yeast</name>
    <dbReference type="NCBI Taxonomy" id="1168221"/>
    <lineage>
        <taxon>Eukaryota</taxon>
        <taxon>Fungi</taxon>
        <taxon>Dikarya</taxon>
        <taxon>Ascomycota</taxon>
        <taxon>Pezizomycotina</taxon>
        <taxon>Dothideomycetes</taxon>
        <taxon>Dothideomycetes incertae sedis</taxon>
        <taxon>Coniosporium</taxon>
    </lineage>
</organism>
<reference evidence="3" key="1">
    <citation type="submission" date="2012-06" db="EMBL/GenBank/DDBJ databases">
        <title>The genome sequence of Coniosporium apollinis CBS 100218.</title>
        <authorList>
            <consortium name="The Broad Institute Genome Sequencing Platform"/>
            <person name="Cuomo C."/>
            <person name="Gorbushina A."/>
            <person name="Noack S."/>
            <person name="Walker B."/>
            <person name="Young S.K."/>
            <person name="Zeng Q."/>
            <person name="Gargeya S."/>
            <person name="Fitzgerald M."/>
            <person name="Haas B."/>
            <person name="Abouelleil A."/>
            <person name="Alvarado L."/>
            <person name="Arachchi H.M."/>
            <person name="Berlin A.M."/>
            <person name="Chapman S.B."/>
            <person name="Goldberg J."/>
            <person name="Griggs A."/>
            <person name="Gujja S."/>
            <person name="Hansen M."/>
            <person name="Howarth C."/>
            <person name="Imamovic A."/>
            <person name="Larimer J."/>
            <person name="McCowan C."/>
            <person name="Montmayeur A."/>
            <person name="Murphy C."/>
            <person name="Neiman D."/>
            <person name="Pearson M."/>
            <person name="Priest M."/>
            <person name="Roberts A."/>
            <person name="Saif S."/>
            <person name="Shea T."/>
            <person name="Sisk P."/>
            <person name="Sykes S."/>
            <person name="Wortman J."/>
            <person name="Nusbaum C."/>
            <person name="Birren B."/>
        </authorList>
    </citation>
    <scope>NUCLEOTIDE SEQUENCE [LARGE SCALE GENOMIC DNA]</scope>
    <source>
        <strain evidence="3">CBS 100218</strain>
    </source>
</reference>
<sequence length="185" mass="21127">MAVNLPPELKRAAELPPMVTDQYVFFFFGYEGPVPEVCFQQWYPSPIYDTSDKGEHLSFPTSDHYMMYHKALLMGDTTVAAKILAAPHPSEAKALGRQVSNFDEAKWMEKCDAIVTRGNYLKFRQSERLRLILLNTGDREIVETSPNDRFWGIGFDTENAENNVGKWGENRSGKALMKVREMLRG</sequence>
<accession>R7YTA5</accession>
<dbReference type="STRING" id="1168221.R7YTA5"/>
<dbReference type="Gene3D" id="1.10.357.40">
    <property type="entry name" value="YbiA-like"/>
    <property type="match status" value="1"/>
</dbReference>
<dbReference type="AlphaFoldDB" id="R7YTA5"/>
<dbReference type="EMBL" id="JH767571">
    <property type="protein sequence ID" value="EON65059.1"/>
    <property type="molecule type" value="Genomic_DNA"/>
</dbReference>
<dbReference type="GeneID" id="19901605"/>
<dbReference type="OrthoDB" id="206452at2759"/>
<dbReference type="NCBIfam" id="TIGR02464">
    <property type="entry name" value="ribofla_fusion"/>
    <property type="match status" value="1"/>
</dbReference>
<dbReference type="RefSeq" id="XP_007780376.1">
    <property type="nucleotide sequence ID" value="XM_007782186.1"/>
</dbReference>
<dbReference type="InterPro" id="IPR012816">
    <property type="entry name" value="NADAR"/>
</dbReference>
<dbReference type="HOGENOM" id="CLU_084247_0_3_1"/>
<evidence type="ECO:0000313" key="3">
    <source>
        <dbReference type="Proteomes" id="UP000016924"/>
    </source>
</evidence>
<proteinExistence type="predicted"/>
<dbReference type="InterPro" id="IPR037238">
    <property type="entry name" value="YbiA-like_sf"/>
</dbReference>
<dbReference type="SUPFAM" id="SSF143990">
    <property type="entry name" value="YbiA-like"/>
    <property type="match status" value="1"/>
</dbReference>
<dbReference type="CDD" id="cd15457">
    <property type="entry name" value="NADAR"/>
    <property type="match status" value="1"/>
</dbReference>
<dbReference type="OMA" id="AEHWMMF"/>
<feature type="domain" description="NADAR" evidence="1">
    <location>
        <begin position="32"/>
        <end position="184"/>
    </location>
</feature>
<name>R7YTA5_CONA1</name>
<protein>
    <recommendedName>
        <fullName evidence="1">NADAR domain-containing protein</fullName>
    </recommendedName>
</protein>
<keyword evidence="3" id="KW-1185">Reference proteome</keyword>
<evidence type="ECO:0000313" key="2">
    <source>
        <dbReference type="EMBL" id="EON65059.1"/>
    </source>
</evidence>